<dbReference type="STRING" id="311334.SAMN05421846_102408"/>
<dbReference type="PANTHER" id="PTHR12147">
    <property type="entry name" value="METALLOPEPTIDASE M28 FAMILY MEMBER"/>
    <property type="match status" value="1"/>
</dbReference>
<evidence type="ECO:0000259" key="3">
    <source>
        <dbReference type="Pfam" id="PF18962"/>
    </source>
</evidence>
<keyword evidence="1" id="KW-0732">Signal</keyword>
<sequence length="408" mass="45138">MPGIFLFIHLLSINFRYVKKSVTVLFLSLISFGFSGQSFIQAYQNRANQVSQTNITTLLQEFENLGVKTTGSTANTNALNWLKAKYQSYGYSANQITEDPFTFGNNISSKNLIITKTGTLYPNIYVIICGHYDTIVGPGVSDNGSGTSIILEAARILKDIPTEYSIKFIHFSGEEQGLQGSAHYADNVVFQNNTRQLNVRLVFNLDQVGGKIGNNNNAIKCESDQSGLTTNNAQSLAFTQQLANCTTLYSPLQTVMSNAYSSDYIPFEQNGDIITGFYENVRSYNEHTVNDTFANVDPTYVFNVGKAAVGALQHFATATTASLGTQESTLNSLESVKIYPNPTKDYLNIELPKEIKRFNVEITDMNGRLILNKENENKINVSGLTNGVYLCNIKADEKTAVRKVIIEK</sequence>
<dbReference type="EMBL" id="FNDW01000002">
    <property type="protein sequence ID" value="SDH88931.1"/>
    <property type="molecule type" value="Genomic_DNA"/>
</dbReference>
<dbReference type="AlphaFoldDB" id="A0A1G8G3N1"/>
<keyword evidence="5" id="KW-1185">Reference proteome</keyword>
<keyword evidence="4" id="KW-0645">Protease</keyword>
<evidence type="ECO:0000313" key="4">
    <source>
        <dbReference type="EMBL" id="SDH88931.1"/>
    </source>
</evidence>
<keyword evidence="4" id="KW-0031">Aminopeptidase</keyword>
<name>A0A1G8G3N1_9FLAO</name>
<dbReference type="GO" id="GO:0006508">
    <property type="term" value="P:proteolysis"/>
    <property type="evidence" value="ECO:0007669"/>
    <property type="project" value="InterPro"/>
</dbReference>
<dbReference type="InterPro" id="IPR007484">
    <property type="entry name" value="Peptidase_M28"/>
</dbReference>
<dbReference type="PANTHER" id="PTHR12147:SF26">
    <property type="entry name" value="PEPTIDASE M28 DOMAIN-CONTAINING PROTEIN"/>
    <property type="match status" value="1"/>
</dbReference>
<dbReference type="Pfam" id="PF04389">
    <property type="entry name" value="Peptidase_M28"/>
    <property type="match status" value="1"/>
</dbReference>
<dbReference type="Pfam" id="PF18962">
    <property type="entry name" value="Por_Secre_tail"/>
    <property type="match status" value="1"/>
</dbReference>
<accession>A0A1G8G3N1</accession>
<dbReference type="NCBIfam" id="TIGR04183">
    <property type="entry name" value="Por_Secre_tail"/>
    <property type="match status" value="1"/>
</dbReference>
<dbReference type="GO" id="GO:0008235">
    <property type="term" value="F:metalloexopeptidase activity"/>
    <property type="evidence" value="ECO:0007669"/>
    <property type="project" value="InterPro"/>
</dbReference>
<protein>
    <submittedName>
        <fullName evidence="4">Aminopeptidase YwaD</fullName>
    </submittedName>
</protein>
<feature type="domain" description="Peptidase M28" evidence="2">
    <location>
        <begin position="112"/>
        <end position="308"/>
    </location>
</feature>
<dbReference type="GO" id="GO:0004177">
    <property type="term" value="F:aminopeptidase activity"/>
    <property type="evidence" value="ECO:0007669"/>
    <property type="project" value="UniProtKB-KW"/>
</dbReference>
<dbReference type="InterPro" id="IPR026444">
    <property type="entry name" value="Secre_tail"/>
</dbReference>
<proteinExistence type="predicted"/>
<evidence type="ECO:0000259" key="2">
    <source>
        <dbReference type="Pfam" id="PF04389"/>
    </source>
</evidence>
<evidence type="ECO:0000313" key="5">
    <source>
        <dbReference type="Proteomes" id="UP000198869"/>
    </source>
</evidence>
<dbReference type="Proteomes" id="UP000198869">
    <property type="component" value="Unassembled WGS sequence"/>
</dbReference>
<reference evidence="5" key="1">
    <citation type="submission" date="2016-10" db="EMBL/GenBank/DDBJ databases">
        <authorList>
            <person name="Varghese N."/>
            <person name="Submissions S."/>
        </authorList>
    </citation>
    <scope>NUCLEOTIDE SEQUENCE [LARGE SCALE GENOMIC DNA]</scope>
    <source>
        <strain evidence="5">DSM 17071</strain>
    </source>
</reference>
<dbReference type="Gene3D" id="3.40.630.10">
    <property type="entry name" value="Zn peptidases"/>
    <property type="match status" value="1"/>
</dbReference>
<feature type="domain" description="Secretion system C-terminal sorting" evidence="3">
    <location>
        <begin position="338"/>
        <end position="406"/>
    </location>
</feature>
<organism evidence="4 5">
    <name type="scientific">Chryseobacterium taeanense</name>
    <dbReference type="NCBI Taxonomy" id="311334"/>
    <lineage>
        <taxon>Bacteria</taxon>
        <taxon>Pseudomonadati</taxon>
        <taxon>Bacteroidota</taxon>
        <taxon>Flavobacteriia</taxon>
        <taxon>Flavobacteriales</taxon>
        <taxon>Weeksellaceae</taxon>
        <taxon>Chryseobacterium group</taxon>
        <taxon>Chryseobacterium</taxon>
    </lineage>
</organism>
<gene>
    <name evidence="4" type="ORF">SAMN05421846_102408</name>
</gene>
<dbReference type="InterPro" id="IPR045175">
    <property type="entry name" value="M28_fam"/>
</dbReference>
<dbReference type="SUPFAM" id="SSF53187">
    <property type="entry name" value="Zn-dependent exopeptidases"/>
    <property type="match status" value="1"/>
</dbReference>
<keyword evidence="4" id="KW-0378">Hydrolase</keyword>
<evidence type="ECO:0000256" key="1">
    <source>
        <dbReference type="ARBA" id="ARBA00022729"/>
    </source>
</evidence>